<evidence type="ECO:0000313" key="4">
    <source>
        <dbReference type="EMBL" id="KAF0752752.1"/>
    </source>
</evidence>
<keyword evidence="4" id="KW-0418">Kinase</keyword>
<evidence type="ECO:0000256" key="1">
    <source>
        <dbReference type="ARBA" id="ARBA00022614"/>
    </source>
</evidence>
<evidence type="ECO:0000313" key="5">
    <source>
        <dbReference type="Proteomes" id="UP000478052"/>
    </source>
</evidence>
<keyword evidence="3" id="KW-0812">Transmembrane</keyword>
<dbReference type="InterPro" id="IPR050836">
    <property type="entry name" value="SDS22/Internalin_LRR"/>
</dbReference>
<dbReference type="InterPro" id="IPR032675">
    <property type="entry name" value="LRR_dom_sf"/>
</dbReference>
<sequence length="633" mass="72911">MSLPDISLNKPDLNRSHPIIVNFTKPIQDGVLNRSTLIKGLTNLIRHEDIENYFCFTELALNNMDLKNIDIVSDYISLKKLEIRQNRIQDLNALNSLSDLEYLDVSHNCLKRILNFNPPKMLYHVDCSNNTIENMDDLSNFWSLAYLDLSYNDIKHVNGLLELNHLTFLNLSHNGLKYINYSLPHSLIDINLSYNNLECIHLDMSSSMCEILNLSHNKLKLLDFLKNAKQLSVLNIQANMIDDVLQIEYIKTLTNLRLLNVENNDFTRINIHKQLIFSNNLPLKSTVDQTFIKIDDLQKLNEVEIHSLLMAEKNALKSTVLEHLSGRSTIDAPGSDCGYNYHLLPMVILVGPPRTYKNELLNIILTKHADKFYRAVICTTDNMVCKSGAFKTISVPEFNRMNSSGEFEFSYQFLGHSYGLNRDELSKCNNENKVLITFTILEGALVLKNKGFNPTFVLVLPEDKSLYKVDINNSIQKYYKIQNGLITDNVNKKKLKTFRYLEFYYFIIVALIFMYIYIQLQEPTLNEGTAGQYFNEIYNNSSSSNTDGFSIQSNVAAICSFGTNTNTIEESKTIVYTNNGFKDDFNDPALNDPCTIFINECMNNLNIYHNLYEKSLDVFHSLNILYIFYHFDH</sequence>
<keyword evidence="3" id="KW-0472">Membrane</keyword>
<gene>
    <name evidence="4" type="ORF">FWK35_00023373</name>
</gene>
<organism evidence="4 5">
    <name type="scientific">Aphis craccivora</name>
    <name type="common">Cowpea aphid</name>
    <dbReference type="NCBI Taxonomy" id="307492"/>
    <lineage>
        <taxon>Eukaryota</taxon>
        <taxon>Metazoa</taxon>
        <taxon>Ecdysozoa</taxon>
        <taxon>Arthropoda</taxon>
        <taxon>Hexapoda</taxon>
        <taxon>Insecta</taxon>
        <taxon>Pterygota</taxon>
        <taxon>Neoptera</taxon>
        <taxon>Paraneoptera</taxon>
        <taxon>Hemiptera</taxon>
        <taxon>Sternorrhyncha</taxon>
        <taxon>Aphidomorpha</taxon>
        <taxon>Aphidoidea</taxon>
        <taxon>Aphididae</taxon>
        <taxon>Aphidini</taxon>
        <taxon>Aphis</taxon>
        <taxon>Aphis</taxon>
    </lineage>
</organism>
<dbReference type="PANTHER" id="PTHR46652">
    <property type="entry name" value="LEUCINE-RICH REPEAT AND IQ DOMAIN-CONTAINING PROTEIN 1-RELATED"/>
    <property type="match status" value="1"/>
</dbReference>
<feature type="transmembrane region" description="Helical" evidence="3">
    <location>
        <begin position="501"/>
        <end position="518"/>
    </location>
</feature>
<dbReference type="SUPFAM" id="SSF52058">
    <property type="entry name" value="L domain-like"/>
    <property type="match status" value="1"/>
</dbReference>
<dbReference type="Gene3D" id="3.40.50.300">
    <property type="entry name" value="P-loop containing nucleotide triphosphate hydrolases"/>
    <property type="match status" value="1"/>
</dbReference>
<accession>A0A6G0YBT0</accession>
<dbReference type="EMBL" id="VUJU01004946">
    <property type="protein sequence ID" value="KAF0752752.1"/>
    <property type="molecule type" value="Genomic_DNA"/>
</dbReference>
<reference evidence="4 5" key="1">
    <citation type="submission" date="2019-08" db="EMBL/GenBank/DDBJ databases">
        <title>Whole genome of Aphis craccivora.</title>
        <authorList>
            <person name="Voronova N.V."/>
            <person name="Shulinski R.S."/>
            <person name="Bandarenka Y.V."/>
            <person name="Zhorov D.G."/>
            <person name="Warner D."/>
        </authorList>
    </citation>
    <scope>NUCLEOTIDE SEQUENCE [LARGE SCALE GENOMIC DNA]</scope>
    <source>
        <strain evidence="4">180601</strain>
        <tissue evidence="4">Whole Body</tissue>
    </source>
</reference>
<evidence type="ECO:0000256" key="3">
    <source>
        <dbReference type="SAM" id="Phobius"/>
    </source>
</evidence>
<dbReference type="PANTHER" id="PTHR46652:SF8">
    <property type="entry name" value="LEUCINE RICH REPEAT CONTAINING 23"/>
    <property type="match status" value="1"/>
</dbReference>
<keyword evidence="1" id="KW-0433">Leucine-rich repeat</keyword>
<protein>
    <submittedName>
        <fullName evidence="4">Leucine-rich repeat and guanylate kinase domain-containing protein</fullName>
    </submittedName>
</protein>
<dbReference type="Gene3D" id="3.80.10.10">
    <property type="entry name" value="Ribonuclease Inhibitor"/>
    <property type="match status" value="1"/>
</dbReference>
<dbReference type="SUPFAM" id="SSF52540">
    <property type="entry name" value="P-loop containing nucleoside triphosphate hydrolases"/>
    <property type="match status" value="1"/>
</dbReference>
<keyword evidence="5" id="KW-1185">Reference proteome</keyword>
<dbReference type="InterPro" id="IPR001611">
    <property type="entry name" value="Leu-rich_rpt"/>
</dbReference>
<keyword evidence="2" id="KW-0677">Repeat</keyword>
<dbReference type="GO" id="GO:0016301">
    <property type="term" value="F:kinase activity"/>
    <property type="evidence" value="ECO:0007669"/>
    <property type="project" value="UniProtKB-KW"/>
</dbReference>
<dbReference type="AlphaFoldDB" id="A0A6G0YBT0"/>
<keyword evidence="4" id="KW-0808">Transferase</keyword>
<dbReference type="Proteomes" id="UP000478052">
    <property type="component" value="Unassembled WGS sequence"/>
</dbReference>
<evidence type="ECO:0000256" key="2">
    <source>
        <dbReference type="ARBA" id="ARBA00022737"/>
    </source>
</evidence>
<proteinExistence type="predicted"/>
<keyword evidence="3" id="KW-1133">Transmembrane helix</keyword>
<comment type="caution">
    <text evidence="4">The sequence shown here is derived from an EMBL/GenBank/DDBJ whole genome shotgun (WGS) entry which is preliminary data.</text>
</comment>
<dbReference type="PROSITE" id="PS51450">
    <property type="entry name" value="LRR"/>
    <property type="match status" value="3"/>
</dbReference>
<dbReference type="InterPro" id="IPR027417">
    <property type="entry name" value="P-loop_NTPase"/>
</dbReference>
<name>A0A6G0YBT0_APHCR</name>
<dbReference type="OrthoDB" id="6334211at2759"/>